<comment type="caution">
    <text evidence="1">The sequence shown here is derived from an EMBL/GenBank/DDBJ whole genome shotgun (WGS) entry which is preliminary data.</text>
</comment>
<reference evidence="1" key="1">
    <citation type="submission" date="2020-06" db="EMBL/GenBank/DDBJ databases">
        <title>Whole Genome Sequence of Bradyrhizobium sp. Strain 66S1MB.</title>
        <authorList>
            <person name="Bromfield E."/>
            <person name="Cloutier S."/>
        </authorList>
    </citation>
    <scope>NUCLEOTIDE SEQUENCE</scope>
    <source>
        <strain evidence="1">66S1MB</strain>
    </source>
</reference>
<gene>
    <name evidence="1" type="ORF">HU230_09975</name>
</gene>
<protein>
    <submittedName>
        <fullName evidence="1">Uncharacterized protein</fullName>
    </submittedName>
</protein>
<organism evidence="1">
    <name type="scientific">Bradyrhizobium quebecense</name>
    <dbReference type="NCBI Taxonomy" id="2748629"/>
    <lineage>
        <taxon>Bacteria</taxon>
        <taxon>Pseudomonadati</taxon>
        <taxon>Pseudomonadota</taxon>
        <taxon>Alphaproteobacteria</taxon>
        <taxon>Hyphomicrobiales</taxon>
        <taxon>Nitrobacteraceae</taxon>
        <taxon>Bradyrhizobium</taxon>
    </lineage>
</organism>
<name>A0A973WMH5_9BRAD</name>
<accession>A0A973WMH5</accession>
<sequence>MLYIFVFNFTNMIQKKRVPLQGEEIGRLIANALESRIVDRDHGTAQ</sequence>
<dbReference type="EMBL" id="JABWSX010000001">
    <property type="protein sequence ID" value="NVL06041.1"/>
    <property type="molecule type" value="Genomic_DNA"/>
</dbReference>
<evidence type="ECO:0000313" key="1">
    <source>
        <dbReference type="EMBL" id="NVL06041.1"/>
    </source>
</evidence>
<proteinExistence type="predicted"/>
<dbReference type="AlphaFoldDB" id="A0A973WMH5"/>
<dbReference type="RefSeq" id="WP_176529946.1">
    <property type="nucleotide sequence ID" value="NZ_CP088022.1"/>
</dbReference>